<feature type="compositionally biased region" description="Basic and acidic residues" evidence="1">
    <location>
        <begin position="97"/>
        <end position="107"/>
    </location>
</feature>
<keyword evidence="3" id="KW-1185">Reference proteome</keyword>
<evidence type="ECO:0000256" key="1">
    <source>
        <dbReference type="SAM" id="MobiDB-lite"/>
    </source>
</evidence>
<dbReference type="OrthoDB" id="10564032at2759"/>
<feature type="compositionally biased region" description="Basic and acidic residues" evidence="1">
    <location>
        <begin position="41"/>
        <end position="54"/>
    </location>
</feature>
<comment type="caution">
    <text evidence="2">The sequence shown here is derived from an EMBL/GenBank/DDBJ whole genome shotgun (WGS) entry which is preliminary data.</text>
</comment>
<feature type="region of interest" description="Disordered" evidence="1">
    <location>
        <begin position="78"/>
        <end position="114"/>
    </location>
</feature>
<feature type="region of interest" description="Disordered" evidence="1">
    <location>
        <begin position="1"/>
        <end position="54"/>
    </location>
</feature>
<organism evidence="2 3">
    <name type="scientific">Hirundo rustica rustica</name>
    <dbReference type="NCBI Taxonomy" id="333673"/>
    <lineage>
        <taxon>Eukaryota</taxon>
        <taxon>Metazoa</taxon>
        <taxon>Chordata</taxon>
        <taxon>Craniata</taxon>
        <taxon>Vertebrata</taxon>
        <taxon>Euteleostomi</taxon>
        <taxon>Archelosauria</taxon>
        <taxon>Archosauria</taxon>
        <taxon>Dinosauria</taxon>
        <taxon>Saurischia</taxon>
        <taxon>Theropoda</taxon>
        <taxon>Coelurosauria</taxon>
        <taxon>Aves</taxon>
        <taxon>Neognathae</taxon>
        <taxon>Neoaves</taxon>
        <taxon>Telluraves</taxon>
        <taxon>Australaves</taxon>
        <taxon>Passeriformes</taxon>
        <taxon>Sylvioidea</taxon>
        <taxon>Hirundinidae</taxon>
        <taxon>Hirundo</taxon>
    </lineage>
</organism>
<dbReference type="AlphaFoldDB" id="A0A3M0JMT8"/>
<accession>A0A3M0JMT8</accession>
<dbReference type="EMBL" id="QRBI01000134">
    <property type="protein sequence ID" value="RMC02253.1"/>
    <property type="molecule type" value="Genomic_DNA"/>
</dbReference>
<name>A0A3M0JMT8_HIRRU</name>
<sequence length="140" mass="15267">MPGVLTWNREPLDPGSGSQQRVPEPWDLSLGLGPVSRSPRATRDPKAKNEAARTDHTCVEMTSCSGFTSLQGNVKRRFVGAEGDSKDQSPLSSMDSTTRKPQERDPAPVHLNPVVDFISPPPVCYSECFNAGTESWDNNP</sequence>
<proteinExistence type="predicted"/>
<evidence type="ECO:0000313" key="2">
    <source>
        <dbReference type="EMBL" id="RMC02253.1"/>
    </source>
</evidence>
<dbReference type="Proteomes" id="UP000269221">
    <property type="component" value="Unassembled WGS sequence"/>
</dbReference>
<reference evidence="2 3" key="1">
    <citation type="submission" date="2018-07" db="EMBL/GenBank/DDBJ databases">
        <title>A high quality draft genome assembly of the barn swallow (H. rustica rustica).</title>
        <authorList>
            <person name="Formenti G."/>
            <person name="Chiara M."/>
            <person name="Poveda L."/>
            <person name="Francoijs K.-J."/>
            <person name="Bonisoli-Alquati A."/>
            <person name="Canova L."/>
            <person name="Gianfranceschi L."/>
            <person name="Horner D.S."/>
            <person name="Saino N."/>
        </authorList>
    </citation>
    <scope>NUCLEOTIDE SEQUENCE [LARGE SCALE GENOMIC DNA]</scope>
    <source>
        <strain evidence="2">Chelidonia</strain>
        <tissue evidence="2">Blood</tissue>
    </source>
</reference>
<gene>
    <name evidence="2" type="ORF">DUI87_21420</name>
</gene>
<protein>
    <submittedName>
        <fullName evidence="2">Uncharacterized protein</fullName>
    </submittedName>
</protein>
<evidence type="ECO:0000313" key="3">
    <source>
        <dbReference type="Proteomes" id="UP000269221"/>
    </source>
</evidence>